<keyword evidence="13" id="KW-1185">Reference proteome</keyword>
<evidence type="ECO:0000256" key="7">
    <source>
        <dbReference type="ARBA" id="ARBA00023004"/>
    </source>
</evidence>
<dbReference type="GO" id="GO:0016625">
    <property type="term" value="F:oxidoreductase activity, acting on the aldehyde or oxo group of donors, iron-sulfur protein as acceptor"/>
    <property type="evidence" value="ECO:0007669"/>
    <property type="project" value="UniProtKB-ARBA"/>
</dbReference>
<comment type="cofactor">
    <cofactor evidence="2">
        <name>thiamine diphosphate</name>
        <dbReference type="ChEBI" id="CHEBI:58937"/>
    </cofactor>
</comment>
<keyword evidence="7" id="KW-0408">Iron</keyword>
<evidence type="ECO:0000256" key="5">
    <source>
        <dbReference type="ARBA" id="ARBA00022842"/>
    </source>
</evidence>
<keyword evidence="5" id="KW-0460">Magnesium</keyword>
<comment type="cofactor">
    <cofactor evidence="3">
        <name>[4Fe-4S] cluster</name>
        <dbReference type="ChEBI" id="CHEBI:49883"/>
    </cofactor>
</comment>
<evidence type="ECO:0000256" key="4">
    <source>
        <dbReference type="ARBA" id="ARBA00022723"/>
    </source>
</evidence>
<evidence type="ECO:0000256" key="9">
    <source>
        <dbReference type="ARBA" id="ARBA00023052"/>
    </source>
</evidence>
<dbReference type="AlphaFoldDB" id="A0A1M6UZ39"/>
<evidence type="ECO:0000259" key="11">
    <source>
        <dbReference type="Pfam" id="PF12367"/>
    </source>
</evidence>
<evidence type="ECO:0000313" key="12">
    <source>
        <dbReference type="EMBL" id="SHK74355.1"/>
    </source>
</evidence>
<evidence type="ECO:0000256" key="6">
    <source>
        <dbReference type="ARBA" id="ARBA00023002"/>
    </source>
</evidence>
<dbReference type="InterPro" id="IPR029061">
    <property type="entry name" value="THDP-binding"/>
</dbReference>
<evidence type="ECO:0000256" key="3">
    <source>
        <dbReference type="ARBA" id="ARBA00001966"/>
    </source>
</evidence>
<organism evidence="12 13">
    <name type="scientific">Desulfatibacillum alkenivorans DSM 16219</name>
    <dbReference type="NCBI Taxonomy" id="1121393"/>
    <lineage>
        <taxon>Bacteria</taxon>
        <taxon>Pseudomonadati</taxon>
        <taxon>Thermodesulfobacteriota</taxon>
        <taxon>Desulfobacteria</taxon>
        <taxon>Desulfobacterales</taxon>
        <taxon>Desulfatibacillaceae</taxon>
        <taxon>Desulfatibacillum</taxon>
    </lineage>
</organism>
<keyword evidence="4" id="KW-0479">Metal-binding</keyword>
<feature type="domain" description="Pyruvate ferredoxin oxidoreductase beta subunit C-terminal" evidence="11">
    <location>
        <begin position="200"/>
        <end position="257"/>
    </location>
</feature>
<keyword evidence="6" id="KW-0560">Oxidoreductase</keyword>
<dbReference type="InterPro" id="IPR011896">
    <property type="entry name" value="OFOB"/>
</dbReference>
<dbReference type="PANTHER" id="PTHR48084">
    <property type="entry name" value="2-OXOGLUTARATE OXIDOREDUCTASE SUBUNIT KORB-RELATED"/>
    <property type="match status" value="1"/>
</dbReference>
<proteinExistence type="predicted"/>
<dbReference type="GO" id="GO:0046872">
    <property type="term" value="F:metal ion binding"/>
    <property type="evidence" value="ECO:0007669"/>
    <property type="project" value="UniProtKB-KW"/>
</dbReference>
<sequence>MSDNSNLFDIDVPSQWCPGCPNFTILETLKKSFTALGLKPQDICLVSGIGQAAKLPHYIKCNFFNGLHGRALPVATGVAAANPMLKTVVTTGDGDCYGEGGNHFLHAMRRNPDITLIVHNNEIYALTKGQASPTTRSGEVRALNPQGTTAPPFNPLAAAIISGCTFVARGFTGDSAQLAELFQAALTHEGLSLVDVVQPCITWKPHPLQWYKDRAKRLPDDHDPQDRASALAMAMEMEETFYTGLYYRADPSPAFAGSCHEQRAYLPMAEQQGLSLEKTRALLQ</sequence>
<name>A0A1M6UZ39_9BACT</name>
<comment type="cofactor">
    <cofactor evidence="1">
        <name>Mg(2+)</name>
        <dbReference type="ChEBI" id="CHEBI:18420"/>
    </cofactor>
</comment>
<feature type="domain" description="Thiamine pyrophosphate enzyme TPP-binding" evidence="10">
    <location>
        <begin position="53"/>
        <end position="196"/>
    </location>
</feature>
<dbReference type="GO" id="GO:0045333">
    <property type="term" value="P:cellular respiration"/>
    <property type="evidence" value="ECO:0007669"/>
    <property type="project" value="UniProtKB-ARBA"/>
</dbReference>
<dbReference type="OrthoDB" id="9775140at2"/>
<dbReference type="Gene3D" id="3.40.50.970">
    <property type="match status" value="1"/>
</dbReference>
<dbReference type="Pfam" id="PF12367">
    <property type="entry name" value="PFO_beta_C"/>
    <property type="match status" value="1"/>
</dbReference>
<dbReference type="GO" id="GO:0051536">
    <property type="term" value="F:iron-sulfur cluster binding"/>
    <property type="evidence" value="ECO:0007669"/>
    <property type="project" value="UniProtKB-KW"/>
</dbReference>
<dbReference type="InterPro" id="IPR011766">
    <property type="entry name" value="TPP_enzyme_TPP-bd"/>
</dbReference>
<dbReference type="GO" id="GO:0044281">
    <property type="term" value="P:small molecule metabolic process"/>
    <property type="evidence" value="ECO:0007669"/>
    <property type="project" value="UniProtKB-ARBA"/>
</dbReference>
<dbReference type="Proteomes" id="UP000183994">
    <property type="component" value="Unassembled WGS sequence"/>
</dbReference>
<evidence type="ECO:0000256" key="8">
    <source>
        <dbReference type="ARBA" id="ARBA00023014"/>
    </source>
</evidence>
<dbReference type="Pfam" id="PF02775">
    <property type="entry name" value="TPP_enzyme_C"/>
    <property type="match status" value="1"/>
</dbReference>
<evidence type="ECO:0000256" key="2">
    <source>
        <dbReference type="ARBA" id="ARBA00001964"/>
    </source>
</evidence>
<dbReference type="NCBIfam" id="TIGR02177">
    <property type="entry name" value="PorB_KorB"/>
    <property type="match status" value="1"/>
</dbReference>
<dbReference type="RefSeq" id="WP_073478042.1">
    <property type="nucleotide sequence ID" value="NZ_FQZU01000032.1"/>
</dbReference>
<keyword evidence="8" id="KW-0411">Iron-sulfur</keyword>
<accession>A0A1M6UZ39</accession>
<gene>
    <name evidence="12" type="ORF">SAMN02745216_04013</name>
</gene>
<dbReference type="PANTHER" id="PTHR48084:SF4">
    <property type="entry name" value="2-OXOGLUTARATE OXIDOREDUCTASE SUBUNIT KORB"/>
    <property type="match status" value="1"/>
</dbReference>
<keyword evidence="9" id="KW-0786">Thiamine pyrophosphate</keyword>
<dbReference type="InterPro" id="IPR032686">
    <property type="entry name" value="PFO_beta_C"/>
</dbReference>
<dbReference type="InterPro" id="IPR051457">
    <property type="entry name" value="2-oxoacid:Fd_oxidoreductase"/>
</dbReference>
<evidence type="ECO:0000256" key="1">
    <source>
        <dbReference type="ARBA" id="ARBA00001946"/>
    </source>
</evidence>
<reference evidence="13" key="1">
    <citation type="submission" date="2016-11" db="EMBL/GenBank/DDBJ databases">
        <authorList>
            <person name="Varghese N."/>
            <person name="Submissions S."/>
        </authorList>
    </citation>
    <scope>NUCLEOTIDE SEQUENCE [LARGE SCALE GENOMIC DNA]</scope>
    <source>
        <strain evidence="13">DSM 16219</strain>
    </source>
</reference>
<evidence type="ECO:0000313" key="13">
    <source>
        <dbReference type="Proteomes" id="UP000183994"/>
    </source>
</evidence>
<dbReference type="SUPFAM" id="SSF52518">
    <property type="entry name" value="Thiamin diphosphate-binding fold (THDP-binding)"/>
    <property type="match status" value="1"/>
</dbReference>
<dbReference type="CDD" id="cd03375">
    <property type="entry name" value="TPP_OGFOR"/>
    <property type="match status" value="1"/>
</dbReference>
<dbReference type="STRING" id="1121393.SAMN02745216_04013"/>
<evidence type="ECO:0000259" key="10">
    <source>
        <dbReference type="Pfam" id="PF02775"/>
    </source>
</evidence>
<protein>
    <submittedName>
        <fullName evidence="12">2-oxoglutarate ferredoxin oxidoreductase subunit beta</fullName>
    </submittedName>
</protein>
<dbReference type="EMBL" id="FQZU01000032">
    <property type="protein sequence ID" value="SHK74355.1"/>
    <property type="molecule type" value="Genomic_DNA"/>
</dbReference>
<dbReference type="GO" id="GO:0030976">
    <property type="term" value="F:thiamine pyrophosphate binding"/>
    <property type="evidence" value="ECO:0007669"/>
    <property type="project" value="InterPro"/>
</dbReference>